<evidence type="ECO:0000256" key="15">
    <source>
        <dbReference type="SAM" id="Phobius"/>
    </source>
</evidence>
<name>A0ABD1LX88_9FABA</name>
<evidence type="ECO:0000256" key="7">
    <source>
        <dbReference type="ARBA" id="ARBA00022723"/>
    </source>
</evidence>
<evidence type="ECO:0000256" key="5">
    <source>
        <dbReference type="ARBA" id="ARBA00022679"/>
    </source>
</evidence>
<evidence type="ECO:0000256" key="4">
    <source>
        <dbReference type="ARBA" id="ARBA00012483"/>
    </source>
</evidence>
<dbReference type="PANTHER" id="PTHR46913:SF1">
    <property type="entry name" value="RING-H2 FINGER PROTEIN ATL16"/>
    <property type="match status" value="1"/>
</dbReference>
<evidence type="ECO:0000256" key="1">
    <source>
        <dbReference type="ARBA" id="ARBA00000900"/>
    </source>
</evidence>
<comment type="subcellular location">
    <subcellularLocation>
        <location evidence="2">Membrane</location>
        <topology evidence="2">Single-pass membrane protein</topology>
    </subcellularLocation>
</comment>
<dbReference type="EMBL" id="JBGMDY010000007">
    <property type="protein sequence ID" value="KAL2328140.1"/>
    <property type="molecule type" value="Genomic_DNA"/>
</dbReference>
<dbReference type="InterPro" id="IPR013083">
    <property type="entry name" value="Znf_RING/FYVE/PHD"/>
</dbReference>
<dbReference type="Gene3D" id="3.30.40.10">
    <property type="entry name" value="Zinc/RING finger domain, C3HC4 (zinc finger)"/>
    <property type="match status" value="1"/>
</dbReference>
<evidence type="ECO:0000256" key="6">
    <source>
        <dbReference type="ARBA" id="ARBA00022692"/>
    </source>
</evidence>
<comment type="pathway">
    <text evidence="3">Protein modification; protein ubiquitination.</text>
</comment>
<keyword evidence="9" id="KW-0833">Ubl conjugation pathway</keyword>
<evidence type="ECO:0000256" key="12">
    <source>
        <dbReference type="ARBA" id="ARBA00023136"/>
    </source>
</evidence>
<dbReference type="GO" id="GO:0008270">
    <property type="term" value="F:zinc ion binding"/>
    <property type="evidence" value="ECO:0007669"/>
    <property type="project" value="UniProtKB-KW"/>
</dbReference>
<evidence type="ECO:0000256" key="9">
    <source>
        <dbReference type="ARBA" id="ARBA00022786"/>
    </source>
</evidence>
<evidence type="ECO:0000256" key="10">
    <source>
        <dbReference type="ARBA" id="ARBA00022833"/>
    </source>
</evidence>
<accession>A0ABD1LX88</accession>
<keyword evidence="10" id="KW-0862">Zinc</keyword>
<keyword evidence="6 15" id="KW-0812">Transmembrane</keyword>
<gene>
    <name evidence="17" type="ORF">Fmac_021567</name>
</gene>
<evidence type="ECO:0000256" key="2">
    <source>
        <dbReference type="ARBA" id="ARBA00004167"/>
    </source>
</evidence>
<evidence type="ECO:0000313" key="18">
    <source>
        <dbReference type="Proteomes" id="UP001603857"/>
    </source>
</evidence>
<dbReference type="SUPFAM" id="SSF57850">
    <property type="entry name" value="RING/U-box"/>
    <property type="match status" value="1"/>
</dbReference>
<keyword evidence="12 15" id="KW-0472">Membrane</keyword>
<evidence type="ECO:0000313" key="17">
    <source>
        <dbReference type="EMBL" id="KAL2328140.1"/>
    </source>
</evidence>
<keyword evidence="11 15" id="KW-1133">Transmembrane helix</keyword>
<organism evidence="17 18">
    <name type="scientific">Flemingia macrophylla</name>
    <dbReference type="NCBI Taxonomy" id="520843"/>
    <lineage>
        <taxon>Eukaryota</taxon>
        <taxon>Viridiplantae</taxon>
        <taxon>Streptophyta</taxon>
        <taxon>Embryophyta</taxon>
        <taxon>Tracheophyta</taxon>
        <taxon>Spermatophyta</taxon>
        <taxon>Magnoliopsida</taxon>
        <taxon>eudicotyledons</taxon>
        <taxon>Gunneridae</taxon>
        <taxon>Pentapetalae</taxon>
        <taxon>rosids</taxon>
        <taxon>fabids</taxon>
        <taxon>Fabales</taxon>
        <taxon>Fabaceae</taxon>
        <taxon>Papilionoideae</taxon>
        <taxon>50 kb inversion clade</taxon>
        <taxon>NPAAA clade</taxon>
        <taxon>indigoferoid/millettioid clade</taxon>
        <taxon>Phaseoleae</taxon>
        <taxon>Flemingia</taxon>
    </lineage>
</organism>
<dbReference type="InterPro" id="IPR001841">
    <property type="entry name" value="Znf_RING"/>
</dbReference>
<dbReference type="PANTHER" id="PTHR46913">
    <property type="entry name" value="RING-H2 FINGER PROTEIN ATL16"/>
    <property type="match status" value="1"/>
</dbReference>
<comment type="similarity">
    <text evidence="13">Belongs to the RING-type zinc finger family. ATL subfamily.</text>
</comment>
<dbReference type="PROSITE" id="PS50089">
    <property type="entry name" value="ZF_RING_2"/>
    <property type="match status" value="1"/>
</dbReference>
<dbReference type="Pfam" id="PF13639">
    <property type="entry name" value="zf-RING_2"/>
    <property type="match status" value="1"/>
</dbReference>
<dbReference type="AlphaFoldDB" id="A0ABD1LX88"/>
<evidence type="ECO:0000256" key="13">
    <source>
        <dbReference type="ARBA" id="ARBA00024209"/>
    </source>
</evidence>
<dbReference type="Proteomes" id="UP001603857">
    <property type="component" value="Unassembled WGS sequence"/>
</dbReference>
<dbReference type="CDD" id="cd16461">
    <property type="entry name" value="RING-H2_EL5-like"/>
    <property type="match status" value="1"/>
</dbReference>
<evidence type="ECO:0000256" key="11">
    <source>
        <dbReference type="ARBA" id="ARBA00022989"/>
    </source>
</evidence>
<sequence>MKEALSHSYSLKPIMDITDLNDYNNSYNSDLNEKAVLISMIFLSVLMLLFVAFYICFSCIRSLHRNTVDFTANPDHDHDDDHANFSNEPCNIGLNTTIVASLPMFTIIKQTTTDGGFPMVDCVVCLCALKEGENAKLLPNCKHLFHVDCIDKWLKLRSTCPLCRAEVKPKPSFRLQSQDREGHVGIYFF</sequence>
<evidence type="ECO:0000256" key="14">
    <source>
        <dbReference type="PROSITE-ProRule" id="PRU00175"/>
    </source>
</evidence>
<keyword evidence="7" id="KW-0479">Metal-binding</keyword>
<evidence type="ECO:0000256" key="3">
    <source>
        <dbReference type="ARBA" id="ARBA00004906"/>
    </source>
</evidence>
<dbReference type="GO" id="GO:0061630">
    <property type="term" value="F:ubiquitin protein ligase activity"/>
    <property type="evidence" value="ECO:0007669"/>
    <property type="project" value="UniProtKB-EC"/>
</dbReference>
<evidence type="ECO:0000256" key="8">
    <source>
        <dbReference type="ARBA" id="ARBA00022771"/>
    </source>
</evidence>
<dbReference type="EC" id="2.3.2.27" evidence="4"/>
<proteinExistence type="inferred from homology"/>
<dbReference type="InterPro" id="IPR044600">
    <property type="entry name" value="ATL1/ATL16-like"/>
</dbReference>
<feature type="domain" description="RING-type" evidence="16">
    <location>
        <begin position="122"/>
        <end position="164"/>
    </location>
</feature>
<feature type="transmembrane region" description="Helical" evidence="15">
    <location>
        <begin position="35"/>
        <end position="57"/>
    </location>
</feature>
<reference evidence="17 18" key="1">
    <citation type="submission" date="2024-08" db="EMBL/GenBank/DDBJ databases">
        <title>Insights into the chromosomal genome structure of Flemingia macrophylla.</title>
        <authorList>
            <person name="Ding Y."/>
            <person name="Zhao Y."/>
            <person name="Bi W."/>
            <person name="Wu M."/>
            <person name="Zhao G."/>
            <person name="Gong Y."/>
            <person name="Li W."/>
            <person name="Zhang P."/>
        </authorList>
    </citation>
    <scope>NUCLEOTIDE SEQUENCE [LARGE SCALE GENOMIC DNA]</scope>
    <source>
        <strain evidence="17">DYQJB</strain>
        <tissue evidence="17">Leaf</tissue>
    </source>
</reference>
<comment type="catalytic activity">
    <reaction evidence="1">
        <text>S-ubiquitinyl-[E2 ubiquitin-conjugating enzyme]-L-cysteine + [acceptor protein]-L-lysine = [E2 ubiquitin-conjugating enzyme]-L-cysteine + N(6)-ubiquitinyl-[acceptor protein]-L-lysine.</text>
        <dbReference type="EC" id="2.3.2.27"/>
    </reaction>
</comment>
<keyword evidence="5" id="KW-0808">Transferase</keyword>
<protein>
    <recommendedName>
        <fullName evidence="4">RING-type E3 ubiquitin transferase</fullName>
        <ecNumber evidence="4">2.3.2.27</ecNumber>
    </recommendedName>
</protein>
<comment type="caution">
    <text evidence="17">The sequence shown here is derived from an EMBL/GenBank/DDBJ whole genome shotgun (WGS) entry which is preliminary data.</text>
</comment>
<dbReference type="GO" id="GO:0016020">
    <property type="term" value="C:membrane"/>
    <property type="evidence" value="ECO:0007669"/>
    <property type="project" value="UniProtKB-SubCell"/>
</dbReference>
<dbReference type="SMART" id="SM00184">
    <property type="entry name" value="RING"/>
    <property type="match status" value="1"/>
</dbReference>
<keyword evidence="18" id="KW-1185">Reference proteome</keyword>
<evidence type="ECO:0000259" key="16">
    <source>
        <dbReference type="PROSITE" id="PS50089"/>
    </source>
</evidence>
<keyword evidence="8 14" id="KW-0863">Zinc-finger</keyword>